<evidence type="ECO:0000256" key="5">
    <source>
        <dbReference type="ARBA" id="ARBA00022679"/>
    </source>
</evidence>
<dbReference type="GO" id="GO:0006679">
    <property type="term" value="P:glucosylceramide biosynthetic process"/>
    <property type="evidence" value="ECO:0007669"/>
    <property type="project" value="TreeGrafter"/>
</dbReference>
<evidence type="ECO:0000256" key="1">
    <source>
        <dbReference type="ARBA" id="ARBA00004141"/>
    </source>
</evidence>
<keyword evidence="4" id="KW-0328">Glycosyltransferase</keyword>
<keyword evidence="7 9" id="KW-1133">Transmembrane helix</keyword>
<dbReference type="SUPFAM" id="SSF53448">
    <property type="entry name" value="Nucleotide-diphospho-sugar transferases"/>
    <property type="match status" value="1"/>
</dbReference>
<evidence type="ECO:0000256" key="7">
    <source>
        <dbReference type="ARBA" id="ARBA00022989"/>
    </source>
</evidence>
<comment type="pathway">
    <text evidence="2">Lipid metabolism; sphingolipid metabolism.</text>
</comment>
<dbReference type="InterPro" id="IPR025993">
    <property type="entry name" value="Ceramide_glucosylTrfase"/>
</dbReference>
<evidence type="ECO:0000256" key="4">
    <source>
        <dbReference type="ARBA" id="ARBA00022676"/>
    </source>
</evidence>
<keyword evidence="11" id="KW-1185">Reference proteome</keyword>
<evidence type="ECO:0000313" key="10">
    <source>
        <dbReference type="EMBL" id="VVE58624.1"/>
    </source>
</evidence>
<evidence type="ECO:0000256" key="8">
    <source>
        <dbReference type="ARBA" id="ARBA00023136"/>
    </source>
</evidence>
<name>A0A5E4ZC30_9BURK</name>
<evidence type="ECO:0000313" key="11">
    <source>
        <dbReference type="Proteomes" id="UP000343317"/>
    </source>
</evidence>
<keyword evidence="6 9" id="KW-0812">Transmembrane</keyword>
<comment type="pathway">
    <text evidence="3">Sphingolipid metabolism.</text>
</comment>
<feature type="transmembrane region" description="Helical" evidence="9">
    <location>
        <begin position="308"/>
        <end position="330"/>
    </location>
</feature>
<dbReference type="Proteomes" id="UP000343317">
    <property type="component" value="Unassembled WGS sequence"/>
</dbReference>
<dbReference type="RefSeq" id="WP_150624673.1">
    <property type="nucleotide sequence ID" value="NZ_CABPSM010000034.1"/>
</dbReference>
<comment type="subcellular location">
    <subcellularLocation>
        <location evidence="1">Membrane</location>
        <topology evidence="1">Multi-pass membrane protein</topology>
    </subcellularLocation>
</comment>
<dbReference type="PANTHER" id="PTHR12726:SF0">
    <property type="entry name" value="CERAMIDE GLUCOSYLTRANSFERASE"/>
    <property type="match status" value="1"/>
</dbReference>
<dbReference type="GO" id="GO:0008120">
    <property type="term" value="F:ceramide glucosyltransferase activity"/>
    <property type="evidence" value="ECO:0007669"/>
    <property type="project" value="TreeGrafter"/>
</dbReference>
<dbReference type="PANTHER" id="PTHR12726">
    <property type="entry name" value="CERAMIDE GLUCOSYLTRANSFERASE"/>
    <property type="match status" value="1"/>
</dbReference>
<keyword evidence="8 9" id="KW-0472">Membrane</keyword>
<evidence type="ECO:0000256" key="9">
    <source>
        <dbReference type="SAM" id="Phobius"/>
    </source>
</evidence>
<evidence type="ECO:0000256" key="2">
    <source>
        <dbReference type="ARBA" id="ARBA00004760"/>
    </source>
</evidence>
<gene>
    <name evidence="10" type="ORF">PHO31112_05352</name>
</gene>
<evidence type="ECO:0008006" key="12">
    <source>
        <dbReference type="Google" id="ProtNLM"/>
    </source>
</evidence>
<protein>
    <recommendedName>
        <fullName evidence="12">Ceramide glucosyltransferase</fullName>
    </recommendedName>
</protein>
<sequence length="378" mass="42604">MMYVLGAAYLILLSIKSGLALRYAKRYFVMKTTLAHSDVTICTPILSGDPQLAHVLKDNLDALPQARFCWLIDEGDLEAHRVTSELLQQHRDRKIDVMVFPPAPSCTNPKLFKLERARNRIRTPVLIVLDDDTRLPERSMQALLGALSQAQLATGLPYYREGDNLLSNLLAQFVNNNSAQTYLPLLQIAGPVSINGMCYALHTATLESIGGFTSVLSHLTDDLAVADLIRAHGGRIHQTPFPQEVATTIPTSSAYLRQMHRWFLFAILLMRRQRPGMNALITLLHGIPPLALAAMLMLAVVSPASHNWLFVVTLLFVRALILVTTQSVVFGHLRQHPFLSLLSELLQPLHLLHAVCWRRIHWRTRCYQVFDNDRFLSR</sequence>
<proteinExistence type="predicted"/>
<evidence type="ECO:0000256" key="6">
    <source>
        <dbReference type="ARBA" id="ARBA00022692"/>
    </source>
</evidence>
<dbReference type="EMBL" id="CABPSM010000034">
    <property type="protein sequence ID" value="VVE58624.1"/>
    <property type="molecule type" value="Genomic_DNA"/>
</dbReference>
<dbReference type="Gene3D" id="3.90.550.10">
    <property type="entry name" value="Spore Coat Polysaccharide Biosynthesis Protein SpsA, Chain A"/>
    <property type="match status" value="1"/>
</dbReference>
<dbReference type="Pfam" id="PF13506">
    <property type="entry name" value="Glyco_transf_21"/>
    <property type="match status" value="1"/>
</dbReference>
<accession>A0A5E4ZC30</accession>
<dbReference type="InterPro" id="IPR029044">
    <property type="entry name" value="Nucleotide-diphossugar_trans"/>
</dbReference>
<organism evidence="10 11">
    <name type="scientific">Pandoraea horticolens</name>
    <dbReference type="NCBI Taxonomy" id="2508298"/>
    <lineage>
        <taxon>Bacteria</taxon>
        <taxon>Pseudomonadati</taxon>
        <taxon>Pseudomonadota</taxon>
        <taxon>Betaproteobacteria</taxon>
        <taxon>Burkholderiales</taxon>
        <taxon>Burkholderiaceae</taxon>
        <taxon>Pandoraea</taxon>
    </lineage>
</organism>
<reference evidence="10 11" key="1">
    <citation type="submission" date="2019-08" db="EMBL/GenBank/DDBJ databases">
        <authorList>
            <person name="Peeters C."/>
        </authorList>
    </citation>
    <scope>NUCLEOTIDE SEQUENCE [LARGE SCALE GENOMIC DNA]</scope>
    <source>
        <strain evidence="10 11">LMG 31112</strain>
    </source>
</reference>
<feature type="transmembrane region" description="Helical" evidence="9">
    <location>
        <begin position="282"/>
        <end position="302"/>
    </location>
</feature>
<evidence type="ECO:0000256" key="3">
    <source>
        <dbReference type="ARBA" id="ARBA00004991"/>
    </source>
</evidence>
<dbReference type="GO" id="GO:0016020">
    <property type="term" value="C:membrane"/>
    <property type="evidence" value="ECO:0007669"/>
    <property type="project" value="UniProtKB-SubCell"/>
</dbReference>
<dbReference type="AlphaFoldDB" id="A0A5E4ZC30"/>
<keyword evidence="5" id="KW-0808">Transferase</keyword>